<comment type="caution">
    <text evidence="2">The sequence shown here is derived from an EMBL/GenBank/DDBJ whole genome shotgun (WGS) entry which is preliminary data.</text>
</comment>
<evidence type="ECO:0000256" key="1">
    <source>
        <dbReference type="SAM" id="MobiDB-lite"/>
    </source>
</evidence>
<dbReference type="Proteomes" id="UP000314294">
    <property type="component" value="Unassembled WGS sequence"/>
</dbReference>
<evidence type="ECO:0000313" key="3">
    <source>
        <dbReference type="Proteomes" id="UP000314294"/>
    </source>
</evidence>
<evidence type="ECO:0000313" key="2">
    <source>
        <dbReference type="EMBL" id="TNN33937.1"/>
    </source>
</evidence>
<sequence length="101" mass="11299">MAAAAAVDHSVVFGSSGTHHRLVVDLDHLVARMDLLTQPFTGHDAGEVDHLQVGGLGDERVRRQRDDVVAYPRQGLTLEMVDGRREDRKRERESEKLSRLS</sequence>
<protein>
    <submittedName>
        <fullName evidence="2">Uncharacterized protein</fullName>
    </submittedName>
</protein>
<feature type="compositionally biased region" description="Basic and acidic residues" evidence="1">
    <location>
        <begin position="81"/>
        <end position="101"/>
    </location>
</feature>
<gene>
    <name evidence="2" type="ORF">EYF80_055906</name>
</gene>
<name>A0A4Z2EY96_9TELE</name>
<accession>A0A4Z2EY96</accession>
<organism evidence="2 3">
    <name type="scientific">Liparis tanakae</name>
    <name type="common">Tanaka's snailfish</name>
    <dbReference type="NCBI Taxonomy" id="230148"/>
    <lineage>
        <taxon>Eukaryota</taxon>
        <taxon>Metazoa</taxon>
        <taxon>Chordata</taxon>
        <taxon>Craniata</taxon>
        <taxon>Vertebrata</taxon>
        <taxon>Euteleostomi</taxon>
        <taxon>Actinopterygii</taxon>
        <taxon>Neopterygii</taxon>
        <taxon>Teleostei</taxon>
        <taxon>Neoteleostei</taxon>
        <taxon>Acanthomorphata</taxon>
        <taxon>Eupercaria</taxon>
        <taxon>Perciformes</taxon>
        <taxon>Cottioidei</taxon>
        <taxon>Cottales</taxon>
        <taxon>Liparidae</taxon>
        <taxon>Liparis</taxon>
    </lineage>
</organism>
<feature type="region of interest" description="Disordered" evidence="1">
    <location>
        <begin position="80"/>
        <end position="101"/>
    </location>
</feature>
<dbReference type="EMBL" id="SRLO01002084">
    <property type="protein sequence ID" value="TNN33937.1"/>
    <property type="molecule type" value="Genomic_DNA"/>
</dbReference>
<reference evidence="2 3" key="1">
    <citation type="submission" date="2019-03" db="EMBL/GenBank/DDBJ databases">
        <title>First draft genome of Liparis tanakae, snailfish: a comprehensive survey of snailfish specific genes.</title>
        <authorList>
            <person name="Kim W."/>
            <person name="Song I."/>
            <person name="Jeong J.-H."/>
            <person name="Kim D."/>
            <person name="Kim S."/>
            <person name="Ryu S."/>
            <person name="Song J.Y."/>
            <person name="Lee S.K."/>
        </authorList>
    </citation>
    <scope>NUCLEOTIDE SEQUENCE [LARGE SCALE GENOMIC DNA]</scope>
    <source>
        <tissue evidence="2">Muscle</tissue>
    </source>
</reference>
<dbReference type="AlphaFoldDB" id="A0A4Z2EY96"/>
<keyword evidence="3" id="KW-1185">Reference proteome</keyword>
<proteinExistence type="predicted"/>